<keyword evidence="11" id="KW-1185">Reference proteome</keyword>
<evidence type="ECO:0000256" key="2">
    <source>
        <dbReference type="ARBA" id="ARBA00005660"/>
    </source>
</evidence>
<comment type="subunit">
    <text evidence="9">Forms a stable energy-coupling factor (ECF) transporter complex composed of 2 membrane-embedded substrate-binding proteins (S component), 2 ATP-binding proteins (A component) and 2 transmembrane proteins (T component).</text>
</comment>
<comment type="caution">
    <text evidence="9">Lacks conserved residue(s) required for the propagation of feature annotation.</text>
</comment>
<reference evidence="10" key="1">
    <citation type="submission" date="2013-06" db="EMBL/GenBank/DDBJ databases">
        <authorList>
            <person name="Weinstock G."/>
            <person name="Sodergren E."/>
            <person name="Clifton S."/>
            <person name="Fulton L."/>
            <person name="Fulton B."/>
            <person name="Courtney L."/>
            <person name="Fronick C."/>
            <person name="Harrison M."/>
            <person name="Strong C."/>
            <person name="Farmer C."/>
            <person name="Delahaunty K."/>
            <person name="Markovic C."/>
            <person name="Hall O."/>
            <person name="Minx P."/>
            <person name="Tomlinson C."/>
            <person name="Mitreva M."/>
            <person name="Nelson J."/>
            <person name="Hou S."/>
            <person name="Wollam A."/>
            <person name="Pepin K.H."/>
            <person name="Johnson M."/>
            <person name="Bhonagiri V."/>
            <person name="Nash W.E."/>
            <person name="Warren W."/>
            <person name="Chinwalla A."/>
            <person name="Mardis E.R."/>
            <person name="Wilson R.K."/>
        </authorList>
    </citation>
    <scope>NUCLEOTIDE SEQUENCE [LARGE SCALE GENOMIC DNA]</scope>
    <source>
        <strain evidence="10">ATCC 49176</strain>
    </source>
</reference>
<keyword evidence="5 9" id="KW-1003">Cell membrane</keyword>
<dbReference type="GO" id="GO:0005886">
    <property type="term" value="C:plasma membrane"/>
    <property type="evidence" value="ECO:0007669"/>
    <property type="project" value="UniProtKB-SubCell"/>
</dbReference>
<dbReference type="GO" id="GO:0022857">
    <property type="term" value="F:transmembrane transporter activity"/>
    <property type="evidence" value="ECO:0007669"/>
    <property type="project" value="UniProtKB-UniRule"/>
</dbReference>
<evidence type="ECO:0000256" key="1">
    <source>
        <dbReference type="ARBA" id="ARBA00004651"/>
    </source>
</evidence>
<comment type="function">
    <text evidence="9">Transmembrane (T) component of an energy-coupling factor (ECF) ABC-transporter complex. Unlike classic ABC transporters this ECF transporter provides the energy necessary to transport a number of different substrates.</text>
</comment>
<dbReference type="PANTHER" id="PTHR34857:SF2">
    <property type="entry name" value="SLL0384 PROTEIN"/>
    <property type="match status" value="1"/>
</dbReference>
<feature type="transmembrane region" description="Helical" evidence="9">
    <location>
        <begin position="109"/>
        <end position="129"/>
    </location>
</feature>
<comment type="subcellular location">
    <subcellularLocation>
        <location evidence="1 9">Cell membrane</location>
        <topology evidence="1 9">Multi-pass membrane protein</topology>
    </subcellularLocation>
</comment>
<name>W1Q3G8_ABIDE</name>
<organism evidence="10 11">
    <name type="scientific">Abiotrophia defectiva ATCC 49176</name>
    <dbReference type="NCBI Taxonomy" id="592010"/>
    <lineage>
        <taxon>Bacteria</taxon>
        <taxon>Bacillati</taxon>
        <taxon>Bacillota</taxon>
        <taxon>Bacilli</taxon>
        <taxon>Lactobacillales</taxon>
        <taxon>Aerococcaceae</taxon>
        <taxon>Abiotrophia</taxon>
    </lineage>
</organism>
<evidence type="ECO:0000313" key="10">
    <source>
        <dbReference type="EMBL" id="ESK65740.1"/>
    </source>
</evidence>
<dbReference type="HAMAP" id="MF_01461">
    <property type="entry name" value="EcfT"/>
    <property type="match status" value="1"/>
</dbReference>
<evidence type="ECO:0000256" key="8">
    <source>
        <dbReference type="ARBA" id="ARBA00023136"/>
    </source>
</evidence>
<dbReference type="GeneID" id="84816885"/>
<comment type="caution">
    <text evidence="10">The sequence shown here is derived from an EMBL/GenBank/DDBJ whole genome shotgun (WGS) entry which is preliminary data.</text>
</comment>
<dbReference type="InterPro" id="IPR051611">
    <property type="entry name" value="ECF_transporter_component"/>
</dbReference>
<dbReference type="AlphaFoldDB" id="W1Q3G8"/>
<dbReference type="InterPro" id="IPR024919">
    <property type="entry name" value="EcfT"/>
</dbReference>
<feature type="transmembrane region" description="Helical" evidence="9">
    <location>
        <begin position="74"/>
        <end position="97"/>
    </location>
</feature>
<evidence type="ECO:0000256" key="5">
    <source>
        <dbReference type="ARBA" id="ARBA00022475"/>
    </source>
</evidence>
<sequence>MLDKMLLGRYINMDSWVHRLDPRTKLLASFYFIFAVFLADSWLGYAILALFTLLAIKLTGLSFKFFINGVKPMIWLILFTVVFQILFTNGGHVFWQWGPFVLSTGGLESGAFIFMRLVLIIMMSTILTLTTAPLELTDGIEHLLRPLARFGFPAHELALMLAIALRYVPTLMDEAQKIMNAQRSRGVEFDQGSLMQRMKAVVPILVPLFISAFNRAEEMATAMEARGYRGAEGRTKYRQLAYSPADRQVRWALLVLTLALLASRFWPVG</sequence>
<evidence type="ECO:0000256" key="7">
    <source>
        <dbReference type="ARBA" id="ARBA00022989"/>
    </source>
</evidence>
<dbReference type="Proteomes" id="UP000019050">
    <property type="component" value="Unassembled WGS sequence"/>
</dbReference>
<dbReference type="HOGENOM" id="CLU_056469_2_2_9"/>
<proteinExistence type="inferred from homology"/>
<dbReference type="InterPro" id="IPR003339">
    <property type="entry name" value="ABC/ECF_trnsptr_transmembrane"/>
</dbReference>
<comment type="similarity">
    <text evidence="2 9">Belongs to the energy-coupling factor EcfT family.</text>
</comment>
<evidence type="ECO:0000256" key="9">
    <source>
        <dbReference type="HAMAP-Rule" id="MF_01461"/>
    </source>
</evidence>
<dbReference type="Pfam" id="PF02361">
    <property type="entry name" value="CbiQ"/>
    <property type="match status" value="1"/>
</dbReference>
<evidence type="ECO:0000256" key="3">
    <source>
        <dbReference type="ARBA" id="ARBA00014042"/>
    </source>
</evidence>
<keyword evidence="6 9" id="KW-0812">Transmembrane</keyword>
<dbReference type="CDD" id="cd16914">
    <property type="entry name" value="EcfT"/>
    <property type="match status" value="1"/>
</dbReference>
<keyword evidence="4 9" id="KW-0813">Transport</keyword>
<dbReference type="PANTHER" id="PTHR34857">
    <property type="entry name" value="SLL0384 PROTEIN"/>
    <property type="match status" value="1"/>
</dbReference>
<feature type="transmembrane region" description="Helical" evidence="9">
    <location>
        <begin position="249"/>
        <end position="266"/>
    </location>
</feature>
<dbReference type="EMBL" id="ACIN03000005">
    <property type="protein sequence ID" value="ESK65740.1"/>
    <property type="molecule type" value="Genomic_DNA"/>
</dbReference>
<evidence type="ECO:0000256" key="6">
    <source>
        <dbReference type="ARBA" id="ARBA00022692"/>
    </source>
</evidence>
<accession>W1Q3G8</accession>
<dbReference type="STRING" id="592010.GCWU000182_000805"/>
<evidence type="ECO:0000256" key="4">
    <source>
        <dbReference type="ARBA" id="ARBA00022448"/>
    </source>
</evidence>
<dbReference type="OrthoDB" id="8075495at2"/>
<keyword evidence="7 9" id="KW-1133">Transmembrane helix</keyword>
<dbReference type="RefSeq" id="WP_023391456.1">
    <property type="nucleotide sequence ID" value="NZ_KI535340.1"/>
</dbReference>
<dbReference type="eggNOG" id="COG0619">
    <property type="taxonomic scope" value="Bacteria"/>
</dbReference>
<protein>
    <recommendedName>
        <fullName evidence="3 9">Energy-coupling factor transporter transmembrane protein EcfT</fullName>
        <shortName evidence="9">ECF transporter T component EcfT</shortName>
    </recommendedName>
</protein>
<gene>
    <name evidence="9" type="primary">ecfT</name>
    <name evidence="10" type="ORF">GCWU000182_000805</name>
</gene>
<evidence type="ECO:0000313" key="11">
    <source>
        <dbReference type="Proteomes" id="UP000019050"/>
    </source>
</evidence>
<keyword evidence="8 9" id="KW-0472">Membrane</keyword>